<keyword evidence="5" id="KW-1185">Reference proteome</keyword>
<dbReference type="Proteomes" id="UP001237207">
    <property type="component" value="Unassembled WGS sequence"/>
</dbReference>
<protein>
    <submittedName>
        <fullName evidence="4">GNAT superfamily N-acetyltransferase</fullName>
    </submittedName>
</protein>
<dbReference type="InterPro" id="IPR000182">
    <property type="entry name" value="GNAT_dom"/>
</dbReference>
<evidence type="ECO:0000313" key="4">
    <source>
        <dbReference type="EMBL" id="MDQ0215229.1"/>
    </source>
</evidence>
<proteinExistence type="predicted"/>
<dbReference type="Gene3D" id="3.40.630.30">
    <property type="match status" value="1"/>
</dbReference>
<keyword evidence="1" id="KW-0808">Transferase</keyword>
<evidence type="ECO:0000313" key="5">
    <source>
        <dbReference type="Proteomes" id="UP001237207"/>
    </source>
</evidence>
<gene>
    <name evidence="4" type="ORF">J2S13_001629</name>
</gene>
<dbReference type="GO" id="GO:0016747">
    <property type="term" value="F:acyltransferase activity, transferring groups other than amino-acyl groups"/>
    <property type="evidence" value="ECO:0007669"/>
    <property type="project" value="InterPro"/>
</dbReference>
<feature type="domain" description="N-acetyltransferase" evidence="3">
    <location>
        <begin position="8"/>
        <end position="152"/>
    </location>
</feature>
<dbReference type="CDD" id="cd04301">
    <property type="entry name" value="NAT_SF"/>
    <property type="match status" value="1"/>
</dbReference>
<comment type="caution">
    <text evidence="4">The sequence shown here is derived from an EMBL/GenBank/DDBJ whole genome shotgun (WGS) entry which is preliminary data.</text>
</comment>
<dbReference type="InterPro" id="IPR016181">
    <property type="entry name" value="Acyl_CoA_acyltransferase"/>
</dbReference>
<accession>A0AAJ1T3G7</accession>
<dbReference type="Pfam" id="PF00583">
    <property type="entry name" value="Acetyltransf_1"/>
    <property type="match status" value="1"/>
</dbReference>
<keyword evidence="2" id="KW-0012">Acyltransferase</keyword>
<organism evidence="4 5">
    <name type="scientific">Oikeobacillus pervagus</name>
    <dbReference type="NCBI Taxonomy" id="1325931"/>
    <lineage>
        <taxon>Bacteria</taxon>
        <taxon>Bacillati</taxon>
        <taxon>Bacillota</taxon>
        <taxon>Bacilli</taxon>
        <taxon>Bacillales</taxon>
        <taxon>Bacillaceae</taxon>
        <taxon>Oikeobacillus</taxon>
    </lineage>
</organism>
<sequence>MLGTVENLKINFKTMEEFNIFKEFGLQELSMLEEIQMNFVEDHTDSPFYGIYYGGKLVARMCLYMREETFEQESTIPKTHLEIWKLEVLSDYQNKGFGRILVDYAKSFHLPIITKPRVKSHDFWKRMGFRTFIDDETRFLWIPDEELDQKIS</sequence>
<dbReference type="InterPro" id="IPR017274">
    <property type="entry name" value="YlbP"/>
</dbReference>
<dbReference type="SUPFAM" id="SSF55729">
    <property type="entry name" value="Acyl-CoA N-acyltransferases (Nat)"/>
    <property type="match status" value="1"/>
</dbReference>
<evidence type="ECO:0000259" key="3">
    <source>
        <dbReference type="PROSITE" id="PS51186"/>
    </source>
</evidence>
<reference evidence="4" key="1">
    <citation type="submission" date="2023-07" db="EMBL/GenBank/DDBJ databases">
        <title>Genomic Encyclopedia of Type Strains, Phase IV (KMG-IV): sequencing the most valuable type-strain genomes for metagenomic binning, comparative biology and taxonomic classification.</title>
        <authorList>
            <person name="Goeker M."/>
        </authorList>
    </citation>
    <scope>NUCLEOTIDE SEQUENCE</scope>
    <source>
        <strain evidence="4">DSM 23947</strain>
    </source>
</reference>
<dbReference type="PROSITE" id="PS51186">
    <property type="entry name" value="GNAT"/>
    <property type="match status" value="1"/>
</dbReference>
<dbReference type="AlphaFoldDB" id="A0AAJ1T3G7"/>
<dbReference type="RefSeq" id="WP_307257223.1">
    <property type="nucleotide sequence ID" value="NZ_JAUSUC010000016.1"/>
</dbReference>
<evidence type="ECO:0000256" key="1">
    <source>
        <dbReference type="ARBA" id="ARBA00022679"/>
    </source>
</evidence>
<name>A0AAJ1T3G7_9BACI</name>
<dbReference type="EMBL" id="JAUSUC010000016">
    <property type="protein sequence ID" value="MDQ0215229.1"/>
    <property type="molecule type" value="Genomic_DNA"/>
</dbReference>
<dbReference type="PIRSF" id="PIRSF037732">
    <property type="entry name" value="YlbP_prd"/>
    <property type="match status" value="1"/>
</dbReference>
<evidence type="ECO:0000256" key="2">
    <source>
        <dbReference type="ARBA" id="ARBA00023315"/>
    </source>
</evidence>